<dbReference type="InterPro" id="IPR006838">
    <property type="entry name" value="ADTRP_AIG1"/>
</dbReference>
<dbReference type="HOGENOM" id="CLU_103036_0_0_1"/>
<dbReference type="RefSeq" id="XP_014564124.1">
    <property type="nucleotide sequence ID" value="XM_014708638.1"/>
</dbReference>
<dbReference type="GeneID" id="26261353"/>
<dbReference type="VEuPathDB" id="MicrosporidiaDB:M896_030690"/>
<dbReference type="PANTHER" id="PTHR10989:SF16">
    <property type="entry name" value="AT02829P-RELATED"/>
    <property type="match status" value="1"/>
</dbReference>
<name>A0A0B2ULY1_9MICR</name>
<feature type="transmembrane region" description="Helical" evidence="5">
    <location>
        <begin position="80"/>
        <end position="101"/>
    </location>
</feature>
<dbReference type="Pfam" id="PF04750">
    <property type="entry name" value="Far-17a_AIG1"/>
    <property type="match status" value="1"/>
</dbReference>
<sequence>MNEARPTRILKELTRILLLAACAYGTLDRALPEGFRNIAYAAPGARFIYLTNLSLYLTIASVVLGYTIRALKATSARLCILYKDLIAVSFSIEGVVTSMFWTLYAINPMLLRSKVLLSKELSISLTTDICQHFLPFVLMFVEQSDTVLVKRKGCAYAILALGTLYLTGIWMYSSVYGVWAYPILRKSGAAIRIMLIYMGCILGVMFYMCLVRINRFCIKQVY</sequence>
<dbReference type="OrthoDB" id="1898221at2759"/>
<dbReference type="AlphaFoldDB" id="A0A0B2ULY1"/>
<keyword evidence="7" id="KW-1185">Reference proteome</keyword>
<keyword evidence="4 5" id="KW-0472">Membrane</keyword>
<keyword evidence="3 5" id="KW-1133">Transmembrane helix</keyword>
<feature type="transmembrane region" description="Helical" evidence="5">
    <location>
        <begin position="193"/>
        <end position="213"/>
    </location>
</feature>
<dbReference type="FunCoup" id="A0A0B2ULY1">
    <property type="interactions" value="31"/>
</dbReference>
<proteinExistence type="predicted"/>
<dbReference type="GO" id="GO:0012505">
    <property type="term" value="C:endomembrane system"/>
    <property type="evidence" value="ECO:0007669"/>
    <property type="project" value="UniProtKB-SubCell"/>
</dbReference>
<evidence type="ECO:0008006" key="8">
    <source>
        <dbReference type="Google" id="ProtNLM"/>
    </source>
</evidence>
<dbReference type="PANTHER" id="PTHR10989">
    <property type="entry name" value="ANDROGEN-INDUCED PROTEIN 1-RELATED"/>
    <property type="match status" value="1"/>
</dbReference>
<evidence type="ECO:0000313" key="6">
    <source>
        <dbReference type="EMBL" id="KHN70082.1"/>
    </source>
</evidence>
<feature type="transmembrane region" description="Helical" evidence="5">
    <location>
        <begin position="153"/>
        <end position="173"/>
    </location>
</feature>
<dbReference type="EMBL" id="JOKQ01000003">
    <property type="protein sequence ID" value="KHN70082.1"/>
    <property type="molecule type" value="Genomic_DNA"/>
</dbReference>
<feature type="transmembrane region" description="Helical" evidence="5">
    <location>
        <begin position="48"/>
        <end position="68"/>
    </location>
</feature>
<evidence type="ECO:0000256" key="5">
    <source>
        <dbReference type="SAM" id="Phobius"/>
    </source>
</evidence>
<evidence type="ECO:0000256" key="2">
    <source>
        <dbReference type="ARBA" id="ARBA00022692"/>
    </source>
</evidence>
<dbReference type="GO" id="GO:0016020">
    <property type="term" value="C:membrane"/>
    <property type="evidence" value="ECO:0007669"/>
    <property type="project" value="InterPro"/>
</dbReference>
<dbReference type="InParanoid" id="A0A0B2ULY1"/>
<accession>A0A0B2ULY1</accession>
<organism evidence="6 7">
    <name type="scientific">Ordospora colligata OC4</name>
    <dbReference type="NCBI Taxonomy" id="1354746"/>
    <lineage>
        <taxon>Eukaryota</taxon>
        <taxon>Fungi</taxon>
        <taxon>Fungi incertae sedis</taxon>
        <taxon>Microsporidia</taxon>
        <taxon>Ordosporidae</taxon>
        <taxon>Ordospora</taxon>
    </lineage>
</organism>
<evidence type="ECO:0000313" key="7">
    <source>
        <dbReference type="Proteomes" id="UP000031056"/>
    </source>
</evidence>
<keyword evidence="2 5" id="KW-0812">Transmembrane</keyword>
<reference evidence="6 7" key="1">
    <citation type="journal article" date="2014" name="MBio">
        <title>The Ordospora colligata genome; evolution of extreme reduction in microsporidia and host-to-parasite horizontal gene transfer.</title>
        <authorList>
            <person name="Pombert J.-F."/>
            <person name="Haag K.L."/>
            <person name="Beidas S."/>
            <person name="Ebert D."/>
            <person name="Keeling P.J."/>
        </authorList>
    </citation>
    <scope>NUCLEOTIDE SEQUENCE [LARGE SCALE GENOMIC DNA]</scope>
    <source>
        <strain evidence="6 7">OC4</strain>
    </source>
</reference>
<comment type="subcellular location">
    <subcellularLocation>
        <location evidence="1">Endomembrane system</location>
        <topology evidence="1">Multi-pass membrane protein</topology>
    </subcellularLocation>
</comment>
<gene>
    <name evidence="6" type="ORF">M896_030690</name>
</gene>
<evidence type="ECO:0000256" key="3">
    <source>
        <dbReference type="ARBA" id="ARBA00022989"/>
    </source>
</evidence>
<comment type="caution">
    <text evidence="6">The sequence shown here is derived from an EMBL/GenBank/DDBJ whole genome shotgun (WGS) entry which is preliminary data.</text>
</comment>
<dbReference type="Proteomes" id="UP000031056">
    <property type="component" value="Unassembled WGS sequence"/>
</dbReference>
<evidence type="ECO:0000256" key="4">
    <source>
        <dbReference type="ARBA" id="ARBA00023136"/>
    </source>
</evidence>
<protein>
    <recommendedName>
        <fullName evidence="8">FAR-17a/AIG1-like protein</fullName>
    </recommendedName>
</protein>
<evidence type="ECO:0000256" key="1">
    <source>
        <dbReference type="ARBA" id="ARBA00004127"/>
    </source>
</evidence>